<feature type="transmembrane region" description="Helical" evidence="11">
    <location>
        <begin position="797"/>
        <end position="824"/>
    </location>
</feature>
<dbReference type="WBParaSite" id="maker-uti_cns_0004893-snap-gene-0.4-mRNA-1">
    <property type="protein sequence ID" value="maker-uti_cns_0004893-snap-gene-0.4-mRNA-1"/>
    <property type="gene ID" value="maker-uti_cns_0004893-snap-gene-0.4"/>
</dbReference>
<dbReference type="CDD" id="cd08368">
    <property type="entry name" value="LIM"/>
    <property type="match status" value="1"/>
</dbReference>
<evidence type="ECO:0000256" key="8">
    <source>
        <dbReference type="ARBA" id="ARBA00023136"/>
    </source>
</evidence>
<dbReference type="GO" id="GO:0016020">
    <property type="term" value="C:membrane"/>
    <property type="evidence" value="ECO:0007669"/>
    <property type="project" value="UniProtKB-SubCell"/>
</dbReference>
<accession>A0A1I8H955</accession>
<keyword evidence="7 9" id="KW-0440">LIM domain</keyword>
<dbReference type="GO" id="GO:0004252">
    <property type="term" value="F:serine-type endopeptidase activity"/>
    <property type="evidence" value="ECO:0007669"/>
    <property type="project" value="InterPro"/>
</dbReference>
<evidence type="ECO:0000256" key="11">
    <source>
        <dbReference type="SAM" id="Phobius"/>
    </source>
</evidence>
<dbReference type="InterPro" id="IPR022764">
    <property type="entry name" value="Peptidase_S54_rhomboid_dom"/>
</dbReference>
<feature type="transmembrane region" description="Helical" evidence="11">
    <location>
        <begin position="929"/>
        <end position="948"/>
    </location>
</feature>
<evidence type="ECO:0000256" key="2">
    <source>
        <dbReference type="ARBA" id="ARBA00009045"/>
    </source>
</evidence>
<comment type="similarity">
    <text evidence="2">Belongs to the peptidase S54 family.</text>
</comment>
<dbReference type="Proteomes" id="UP000095280">
    <property type="component" value="Unplaced"/>
</dbReference>
<dbReference type="Pfam" id="PF00412">
    <property type="entry name" value="LIM"/>
    <property type="match status" value="1"/>
</dbReference>
<evidence type="ECO:0000256" key="5">
    <source>
        <dbReference type="ARBA" id="ARBA00022833"/>
    </source>
</evidence>
<feature type="domain" description="LIM zinc-binding" evidence="12">
    <location>
        <begin position="42"/>
        <end position="107"/>
    </location>
</feature>
<proteinExistence type="inferred from homology"/>
<keyword evidence="14" id="KW-1185">Reference proteome</keyword>
<feature type="transmembrane region" description="Helical" evidence="11">
    <location>
        <begin position="855"/>
        <end position="877"/>
    </location>
</feature>
<dbReference type="InterPro" id="IPR018247">
    <property type="entry name" value="EF_Hand_1_Ca_BS"/>
</dbReference>
<dbReference type="Pfam" id="PF01694">
    <property type="entry name" value="Rhomboid"/>
    <property type="match status" value="1"/>
</dbReference>
<evidence type="ECO:0000259" key="12">
    <source>
        <dbReference type="PROSITE" id="PS50023"/>
    </source>
</evidence>
<evidence type="ECO:0000313" key="14">
    <source>
        <dbReference type="Proteomes" id="UP000095280"/>
    </source>
</evidence>
<dbReference type="PANTHER" id="PTHR45840:SF2">
    <property type="entry name" value="PROTEIN RHOMBOID-RELATED"/>
    <property type="match status" value="1"/>
</dbReference>
<dbReference type="PROSITE" id="PS50222">
    <property type="entry name" value="EF_HAND_2"/>
    <property type="match status" value="1"/>
</dbReference>
<evidence type="ECO:0000256" key="7">
    <source>
        <dbReference type="ARBA" id="ARBA00023038"/>
    </source>
</evidence>
<keyword evidence="3 11" id="KW-0812">Transmembrane</keyword>
<dbReference type="PROSITE" id="PS00018">
    <property type="entry name" value="EF_HAND_1"/>
    <property type="match status" value="1"/>
</dbReference>
<dbReference type="InterPro" id="IPR051739">
    <property type="entry name" value="Rhomboid_IM_Serine_Proteases"/>
</dbReference>
<feature type="domain" description="EF-hand" evidence="13">
    <location>
        <begin position="652"/>
        <end position="687"/>
    </location>
</feature>
<dbReference type="InterPro" id="IPR001781">
    <property type="entry name" value="Znf_LIM"/>
</dbReference>
<feature type="region of interest" description="Disordered" evidence="10">
    <location>
        <begin position="487"/>
        <end position="513"/>
    </location>
</feature>
<evidence type="ECO:0000256" key="9">
    <source>
        <dbReference type="PROSITE-ProRule" id="PRU00125"/>
    </source>
</evidence>
<dbReference type="PROSITE" id="PS50023">
    <property type="entry name" value="LIM_DOMAIN_2"/>
    <property type="match status" value="1"/>
</dbReference>
<evidence type="ECO:0000256" key="4">
    <source>
        <dbReference type="ARBA" id="ARBA00022723"/>
    </source>
</evidence>
<reference evidence="15" key="1">
    <citation type="submission" date="2016-11" db="UniProtKB">
        <authorList>
            <consortium name="WormBaseParasite"/>
        </authorList>
    </citation>
    <scope>IDENTIFICATION</scope>
</reference>
<comment type="subcellular location">
    <subcellularLocation>
        <location evidence="1">Membrane</location>
        <topology evidence="1">Multi-pass membrane protein</topology>
    </subcellularLocation>
</comment>
<name>A0A1I8H955_9PLAT</name>
<dbReference type="SUPFAM" id="SSF144091">
    <property type="entry name" value="Rhomboid-like"/>
    <property type="match status" value="1"/>
</dbReference>
<feature type="region of interest" description="Disordered" evidence="10">
    <location>
        <begin position="1333"/>
        <end position="1359"/>
    </location>
</feature>
<feature type="region of interest" description="Disordered" evidence="10">
    <location>
        <begin position="361"/>
        <end position="382"/>
    </location>
</feature>
<dbReference type="InterPro" id="IPR035952">
    <property type="entry name" value="Rhomboid-like_sf"/>
</dbReference>
<evidence type="ECO:0000256" key="3">
    <source>
        <dbReference type="ARBA" id="ARBA00022692"/>
    </source>
</evidence>
<keyword evidence="8 11" id="KW-0472">Membrane</keyword>
<evidence type="ECO:0000259" key="13">
    <source>
        <dbReference type="PROSITE" id="PS50222"/>
    </source>
</evidence>
<evidence type="ECO:0000313" key="15">
    <source>
        <dbReference type="WBParaSite" id="maker-uti_cns_0004893-snap-gene-0.4-mRNA-1"/>
    </source>
</evidence>
<keyword evidence="4 9" id="KW-0479">Metal-binding</keyword>
<feature type="compositionally biased region" description="Polar residues" evidence="10">
    <location>
        <begin position="1333"/>
        <end position="1346"/>
    </location>
</feature>
<organism evidence="14 15">
    <name type="scientific">Macrostomum lignano</name>
    <dbReference type="NCBI Taxonomy" id="282301"/>
    <lineage>
        <taxon>Eukaryota</taxon>
        <taxon>Metazoa</taxon>
        <taxon>Spiralia</taxon>
        <taxon>Lophotrochozoa</taxon>
        <taxon>Platyhelminthes</taxon>
        <taxon>Rhabditophora</taxon>
        <taxon>Macrostomorpha</taxon>
        <taxon>Macrostomida</taxon>
        <taxon>Macrostomidae</taxon>
        <taxon>Macrostomum</taxon>
    </lineage>
</organism>
<evidence type="ECO:0000256" key="1">
    <source>
        <dbReference type="ARBA" id="ARBA00004141"/>
    </source>
</evidence>
<feature type="transmembrane region" description="Helical" evidence="11">
    <location>
        <begin position="960"/>
        <end position="981"/>
    </location>
</feature>
<dbReference type="Gene3D" id="2.10.110.10">
    <property type="entry name" value="Cysteine Rich Protein"/>
    <property type="match status" value="1"/>
</dbReference>
<sequence length="1655" mass="179265">RILWQLAVLHAAGGNWSSCGSRGFVLEPSPAPIPDAATTFPPSAPHCDERIVDALETTPPVCKGRRYHAGCFACSRCLQPLDENNYIEFPSKVYKVTRRSDDKIAGSAVPDHPAAAVHLWRTVWHRSCARCDVCGATVDSDTASAQLLGLCRQCDCKTACAADEGRDSQKANLCSPAADADAAVGRLEVAIECRERRDRGPVRSGQAAAPSTILRRRRLQLAGHVIRAEGYCPQPVQDVLLLQAGSGPSPPDTANGVEFVRSQALRARHLTGAALTVTCMRGWARESLPARPLPKAAGRTTIHLLDSPENSRISASVMKLVAIAMARTVPLNTWASSFSRLPNRKQLGEIKAKSVDEVTETVDGGRKPLPRNIPQESAEGVDVKPSKVRAIKELKEGMHLRLSLHPEQHRDACAEPDVALVHGQKRAAPIERGALLCPLDSDRINSVGLFVSLAHDILKCRHVVSEPHVCELRVELSRIFDRKPDEHSAVAARTAREKGRDTRTAEETAAERDQLELGHNDSDFLLVGRDHRAVHIAARLRSVNRGGLRQAPHLHLSPEVYKYIYKYIKISTPDVNRDGSIHHDSVVLDLASTITYSVALASFPRLGRWQLEPPFPDELTVPLGLAYEADPSNAEGVPMAQLSERLLESSTLPRMRINAMLRRADADANNRITYGEFVVEMTRADDDTRRRMGIGKRFINRAVLTAVPGHRPRTVDSPDTFSPWGEQAEMESFSDAYDCRPPPIFIPLITAAEIAVFLYYALEPASRAKWPVTASSGCPMDSPLLYHPKKRWEAWRFLSYMLLHNGYIHLIFNCLVQLILGVLLELVHKLWRVGPVYLLGVVAGSLASSCFDPRIALVGASGGCYALIGAHFANVLLNWEEMQHDWLKNPVSFFGSGVFRLIVLLLLAGGDTGLAVYNRFFIDTRSQTSFAAHGGGFVAGLLIGVPLLRNIDVKQWERVMFWIFLVLYVLLMTAGIMFNIFCGNEGVDLCYGPPRPTPNSLLQFATRPPPAHRLSQAQPRTLETVHFALQLRHLALRLLGPLLRLGHRGQGGAQDRPDGPAAYSLEPVCELPDGLLVGLLALGRLLLGDLERLHVAADNAQLLLQLQNFATVVGLLLLALLADGLLCMDATGLGRKCKVPGTSEKENARMLTDRLELDHIHISVHLGLAGLQRSEAVAKALQLLLQLLGAPLASLGAGFGALELGLRHALLTAHLTPEPDVPRVDPTKVNLGDGQPAGGLVVLSVGISAMNLASFSCSSSELSRSSVAKEAVSSSLRALNSQFDLNQSPRPAKTCGQPAGASSPFRSAMLELLKELTAVSQRRTVYKPNLTESITASMPTQQNHAVSSRESTRPRSTSEMASLRAASSYFLSASSAMNLASFSCSSSELSRSSVAKEAVSSSLRALNIQCDSQSFKRHLDKMRKKSATLKSNDPKTAKKVKLALKERLLKTSSRGGKLSNKQLAAATSSNFRSASAAACIESRYRCSCSAASTSTLLRLVSITLRDLDDNDVFPPFRTTSATSSSSRSSDRIATCCALASRVTRTGAACFADQSRQRRAVDAATVPSPFSCSSASATLSPTFGQAMLARVGRPSPKTQVVVTPGGLPTSPFAKLALANRADKLAVVYTASGGDGGALFDFTRGRSDPNRMASGSR</sequence>
<evidence type="ECO:0000256" key="6">
    <source>
        <dbReference type="ARBA" id="ARBA00022989"/>
    </source>
</evidence>
<dbReference type="InterPro" id="IPR002048">
    <property type="entry name" value="EF_hand_dom"/>
</dbReference>
<keyword evidence="6 11" id="KW-1133">Transmembrane helix</keyword>
<evidence type="ECO:0000256" key="10">
    <source>
        <dbReference type="SAM" id="MobiDB-lite"/>
    </source>
</evidence>
<keyword evidence="5 9" id="KW-0862">Zinc</keyword>
<feature type="transmembrane region" description="Helical" evidence="11">
    <location>
        <begin position="897"/>
        <end position="917"/>
    </location>
</feature>
<dbReference type="Gene3D" id="1.20.1540.10">
    <property type="entry name" value="Rhomboid-like"/>
    <property type="match status" value="1"/>
</dbReference>
<protein>
    <submittedName>
        <fullName evidence="15">LIM zinc-binding domain-containing protein</fullName>
    </submittedName>
</protein>
<dbReference type="GO" id="GO:0005509">
    <property type="term" value="F:calcium ion binding"/>
    <property type="evidence" value="ECO:0007669"/>
    <property type="project" value="InterPro"/>
</dbReference>
<dbReference type="PANTHER" id="PTHR45840">
    <property type="entry name" value="RHOMBOID-RELATED PROTEIN"/>
    <property type="match status" value="1"/>
</dbReference>
<feature type="transmembrane region" description="Helical" evidence="11">
    <location>
        <begin position="744"/>
        <end position="762"/>
    </location>
</feature>